<dbReference type="Pfam" id="PF05653">
    <property type="entry name" value="Mg_trans_NIPA"/>
    <property type="match status" value="2"/>
</dbReference>
<feature type="transmembrane region" description="Helical" evidence="6">
    <location>
        <begin position="755"/>
        <end position="774"/>
    </location>
</feature>
<organism evidence="7 8">
    <name type="scientific">Mycena chlorophos</name>
    <name type="common">Agaric fungus</name>
    <name type="synonym">Agaricus chlorophos</name>
    <dbReference type="NCBI Taxonomy" id="658473"/>
    <lineage>
        <taxon>Eukaryota</taxon>
        <taxon>Fungi</taxon>
        <taxon>Dikarya</taxon>
        <taxon>Basidiomycota</taxon>
        <taxon>Agaricomycotina</taxon>
        <taxon>Agaricomycetes</taxon>
        <taxon>Agaricomycetidae</taxon>
        <taxon>Agaricales</taxon>
        <taxon>Marasmiineae</taxon>
        <taxon>Mycenaceae</taxon>
        <taxon>Mycena</taxon>
    </lineage>
</organism>
<evidence type="ECO:0000256" key="1">
    <source>
        <dbReference type="ARBA" id="ARBA00004141"/>
    </source>
</evidence>
<feature type="region of interest" description="Disordered" evidence="5">
    <location>
        <begin position="862"/>
        <end position="916"/>
    </location>
</feature>
<feature type="transmembrane region" description="Helical" evidence="6">
    <location>
        <begin position="293"/>
        <end position="312"/>
    </location>
</feature>
<evidence type="ECO:0008006" key="9">
    <source>
        <dbReference type="Google" id="ProtNLM"/>
    </source>
</evidence>
<evidence type="ECO:0000256" key="5">
    <source>
        <dbReference type="SAM" id="MobiDB-lite"/>
    </source>
</evidence>
<feature type="transmembrane region" description="Helical" evidence="6">
    <location>
        <begin position="780"/>
        <end position="800"/>
    </location>
</feature>
<feature type="compositionally biased region" description="Polar residues" evidence="5">
    <location>
        <begin position="184"/>
        <end position="201"/>
    </location>
</feature>
<feature type="transmembrane region" description="Helical" evidence="6">
    <location>
        <begin position="608"/>
        <end position="629"/>
    </location>
</feature>
<comment type="subcellular location">
    <subcellularLocation>
        <location evidence="1">Membrane</location>
        <topology evidence="1">Multi-pass membrane protein</topology>
    </subcellularLocation>
</comment>
<evidence type="ECO:0000256" key="4">
    <source>
        <dbReference type="ARBA" id="ARBA00023136"/>
    </source>
</evidence>
<feature type="compositionally biased region" description="Polar residues" evidence="5">
    <location>
        <begin position="425"/>
        <end position="440"/>
    </location>
</feature>
<keyword evidence="2 6" id="KW-0812">Transmembrane</keyword>
<gene>
    <name evidence="7" type="ORF">MCHLO_01825</name>
</gene>
<evidence type="ECO:0000256" key="6">
    <source>
        <dbReference type="SAM" id="Phobius"/>
    </source>
</evidence>
<dbReference type="PANTHER" id="PTHR12570">
    <property type="match status" value="1"/>
</dbReference>
<feature type="region of interest" description="Disordered" evidence="5">
    <location>
        <begin position="401"/>
        <end position="440"/>
    </location>
</feature>
<feature type="transmembrane region" description="Helical" evidence="6">
    <location>
        <begin position="713"/>
        <end position="734"/>
    </location>
</feature>
<accession>A0ABQ0KZA1</accession>
<sequence>MAEAPTTHIVLGITIGLLASCIQSLGLTVQRKSHVLNEALPEDQQRVEHKRPLWLLGFAIFISSNVIGSLVQIAALPVVVLAPLGAISLLWNALFARLLLGDVLSPWMVLGTFLIAGGAILIAVFGIVPEQTRSLEDLLELFRRPAFIAYFSVLGFVVIVCLVITHLAEYSLSRRVSRANLGSLSPPQSHSAPSVQIPANPSTLTTSVTTTVSEAVTTERTPLLDRKSNASTGSLRTSLDTPEMRSIHRGRVILAISYASFSGILSGMCLLFAKSGVELLLLTIGGDNQFWRWQAWVLLLGLVAFALLQLWYLHKALIFADPTLVCPSAFCFYNMSSIANGLIYFNQLSLIPPLHIGLVTVGMVVLLGGVWVVSIQSGSPPSEADGWSDSGSEVESVVRVEVADEEEDLERPPLSRSSRSESSLNQTPQRTLITDLSASQPLPAAVSAPEGLGYRRPRAANHLRAQTATYGGVPPVPNPVTSLGGGFQIGLSPVSPGFSIVPRERGRVVSGFADVVEQTRRERRRRTVNLSRTFTIPHSSSSKASVQSTNSIDSSMVDWHSQLEVGKDALAFSRFMHVLLGVYLWEWVCSLPFDWDFIICRRAFRWPLIFYFLNRYCLLFALIGIAIALNVTTEISCQALYITNQVLGNSAIGFASINLSLRTVAVWERRALVWVPLAAISVGQFTLLGHGVLLEAKWIPGQGCIITSTSNRILAITFIYTMAFDFLVLCLTAWRLLFPTSGRSHLVRLIFNDGLIYFVLAFLSNLLATIFMLLNLNAVMSIIANVPAAIASTIVACRAVRRLANYNQTGPQVFGQTTNSTMAFRNTGGGLGAFGGRQATTQRPRVASKVITEGVHIHMETQTFESPATATERSCPDYDAAEKLPHNPLDDARDPEAQLDGAVGNFRRNLDSEPEY</sequence>
<name>A0ABQ0KZA1_MYCCL</name>
<dbReference type="PANTHER" id="PTHR12570:SF86">
    <property type="entry name" value="ADR321CP"/>
    <property type="match status" value="1"/>
</dbReference>
<dbReference type="Proteomes" id="UP000815677">
    <property type="component" value="Unassembled WGS sequence"/>
</dbReference>
<feature type="compositionally biased region" description="Polar residues" evidence="5">
    <location>
        <begin position="862"/>
        <end position="872"/>
    </location>
</feature>
<feature type="transmembrane region" description="Helical" evidence="6">
    <location>
        <begin position="671"/>
        <end position="693"/>
    </location>
</feature>
<feature type="compositionally biased region" description="Low complexity" evidence="5">
    <location>
        <begin position="412"/>
        <end position="424"/>
    </location>
</feature>
<evidence type="ECO:0000313" key="7">
    <source>
        <dbReference type="EMBL" id="GAT44185.1"/>
    </source>
</evidence>
<evidence type="ECO:0000256" key="3">
    <source>
        <dbReference type="ARBA" id="ARBA00022989"/>
    </source>
</evidence>
<feature type="transmembrane region" description="Helical" evidence="6">
    <location>
        <begin position="641"/>
        <end position="659"/>
    </location>
</feature>
<feature type="transmembrane region" description="Helical" evidence="6">
    <location>
        <begin position="252"/>
        <end position="273"/>
    </location>
</feature>
<keyword evidence="4 6" id="KW-0472">Membrane</keyword>
<protein>
    <recommendedName>
        <fullName evidence="9">DUF803-domain-containing protein</fullName>
    </recommendedName>
</protein>
<dbReference type="EMBL" id="DF839580">
    <property type="protein sequence ID" value="GAT44185.1"/>
    <property type="molecule type" value="Genomic_DNA"/>
</dbReference>
<keyword evidence="8" id="KW-1185">Reference proteome</keyword>
<feature type="transmembrane region" description="Helical" evidence="6">
    <location>
        <begin position="324"/>
        <end position="345"/>
    </location>
</feature>
<dbReference type="InterPro" id="IPR008521">
    <property type="entry name" value="Mg_trans_NIPA"/>
</dbReference>
<feature type="transmembrane region" description="Helical" evidence="6">
    <location>
        <begin position="107"/>
        <end position="128"/>
    </location>
</feature>
<evidence type="ECO:0000256" key="2">
    <source>
        <dbReference type="ARBA" id="ARBA00022692"/>
    </source>
</evidence>
<feature type="transmembrane region" description="Helical" evidence="6">
    <location>
        <begin position="351"/>
        <end position="373"/>
    </location>
</feature>
<keyword evidence="3 6" id="KW-1133">Transmembrane helix</keyword>
<reference evidence="7" key="1">
    <citation type="submission" date="2014-09" db="EMBL/GenBank/DDBJ databases">
        <title>Genome sequence of the luminous mushroom Mycena chlorophos for searching fungal bioluminescence genes.</title>
        <authorList>
            <person name="Tanaka Y."/>
            <person name="Kasuga D."/>
            <person name="Oba Y."/>
            <person name="Hase S."/>
            <person name="Sato K."/>
            <person name="Oba Y."/>
            <person name="Sakakibara Y."/>
        </authorList>
    </citation>
    <scope>NUCLEOTIDE SEQUENCE</scope>
</reference>
<dbReference type="SUPFAM" id="SSF103481">
    <property type="entry name" value="Multidrug resistance efflux transporter EmrE"/>
    <property type="match status" value="1"/>
</dbReference>
<dbReference type="InterPro" id="IPR037185">
    <property type="entry name" value="EmrE-like"/>
</dbReference>
<feature type="transmembrane region" description="Helical" evidence="6">
    <location>
        <begin position="148"/>
        <end position="168"/>
    </location>
</feature>
<feature type="transmembrane region" description="Helical" evidence="6">
    <location>
        <begin position="80"/>
        <end position="100"/>
    </location>
</feature>
<feature type="compositionally biased region" description="Basic and acidic residues" evidence="5">
    <location>
        <begin position="874"/>
        <end position="896"/>
    </location>
</feature>
<feature type="transmembrane region" description="Helical" evidence="6">
    <location>
        <begin position="53"/>
        <end position="74"/>
    </location>
</feature>
<evidence type="ECO:0000313" key="8">
    <source>
        <dbReference type="Proteomes" id="UP000815677"/>
    </source>
</evidence>
<proteinExistence type="predicted"/>
<feature type="region of interest" description="Disordered" evidence="5">
    <location>
        <begin position="184"/>
        <end position="208"/>
    </location>
</feature>
<feature type="transmembrane region" description="Helical" evidence="6">
    <location>
        <begin position="6"/>
        <end position="27"/>
    </location>
</feature>